<evidence type="ECO:0000313" key="3">
    <source>
        <dbReference type="Proteomes" id="UP001589718"/>
    </source>
</evidence>
<comment type="caution">
    <text evidence="2">The sequence shown here is derived from an EMBL/GenBank/DDBJ whole genome shotgun (WGS) entry which is preliminary data.</text>
</comment>
<evidence type="ECO:0000313" key="2">
    <source>
        <dbReference type="EMBL" id="MFB9519864.1"/>
    </source>
</evidence>
<feature type="domain" description="HTH cro/C1-type" evidence="1">
    <location>
        <begin position="2"/>
        <end position="38"/>
    </location>
</feature>
<accession>A0ABV5P9P3</accession>
<keyword evidence="3" id="KW-1185">Reference proteome</keyword>
<dbReference type="InterPro" id="IPR043917">
    <property type="entry name" value="DUF5753"/>
</dbReference>
<organism evidence="2 3">
    <name type="scientific">Streptomyces cremeus</name>
    <dbReference type="NCBI Taxonomy" id="66881"/>
    <lineage>
        <taxon>Bacteria</taxon>
        <taxon>Bacillati</taxon>
        <taxon>Actinomycetota</taxon>
        <taxon>Actinomycetes</taxon>
        <taxon>Kitasatosporales</taxon>
        <taxon>Streptomycetaceae</taxon>
        <taxon>Streptomyces</taxon>
    </lineage>
</organism>
<gene>
    <name evidence="2" type="ORF">ACFFTU_07900</name>
</gene>
<dbReference type="InterPro" id="IPR001387">
    <property type="entry name" value="Cro/C1-type_HTH"/>
</dbReference>
<dbReference type="Pfam" id="PF01381">
    <property type="entry name" value="HTH_3"/>
    <property type="match status" value="1"/>
</dbReference>
<dbReference type="SMART" id="SM00530">
    <property type="entry name" value="HTH_XRE"/>
    <property type="match status" value="1"/>
</dbReference>
<dbReference type="Pfam" id="PF19054">
    <property type="entry name" value="DUF5753"/>
    <property type="match status" value="1"/>
</dbReference>
<dbReference type="CDD" id="cd00093">
    <property type="entry name" value="HTH_XRE"/>
    <property type="match status" value="1"/>
</dbReference>
<name>A0ABV5P9P3_STRCM</name>
<evidence type="ECO:0000259" key="1">
    <source>
        <dbReference type="PROSITE" id="PS50943"/>
    </source>
</evidence>
<dbReference type="Gene3D" id="1.10.260.40">
    <property type="entry name" value="lambda repressor-like DNA-binding domains"/>
    <property type="match status" value="1"/>
</dbReference>
<proteinExistence type="predicted"/>
<dbReference type="InterPro" id="IPR010982">
    <property type="entry name" value="Lambda_DNA-bd_dom_sf"/>
</dbReference>
<dbReference type="EMBL" id="JBHMCR010000004">
    <property type="protein sequence ID" value="MFB9519864.1"/>
    <property type="molecule type" value="Genomic_DNA"/>
</dbReference>
<sequence>MLRFFRKRKGMSQEALGARIGFSKSQVAMVESGHRPPKGNFTPNADVELGAQGVLLEVAEEEFGDSTVVPPWTEDYLAEEKQASVIYAYQTHVVPGLLQTPEYARAVFNCNYCPPWDDDEIERQVAKRVKRQELFSRKPAPVTSFVLEESILNRPIGGRDVLKRQLHSILEIGRLRHVEVQVVPHGRETHAGLNGPMILLETASRHQLVYVEGQGGGYFVSEQPDVANMFGVYGILRTQAHNSEKSAQIIEKAADAL</sequence>
<dbReference type="RefSeq" id="WP_345221702.1">
    <property type="nucleotide sequence ID" value="NZ_BAAAXE010000013.1"/>
</dbReference>
<dbReference type="SUPFAM" id="SSF47413">
    <property type="entry name" value="lambda repressor-like DNA-binding domains"/>
    <property type="match status" value="1"/>
</dbReference>
<protein>
    <submittedName>
        <fullName evidence="2">Helix-turn-helix transcriptional regulator</fullName>
    </submittedName>
</protein>
<reference evidence="2 3" key="1">
    <citation type="submission" date="2024-09" db="EMBL/GenBank/DDBJ databases">
        <authorList>
            <person name="Sun Q."/>
            <person name="Mori K."/>
        </authorList>
    </citation>
    <scope>NUCLEOTIDE SEQUENCE [LARGE SCALE GENOMIC DNA]</scope>
    <source>
        <strain evidence="2 3">JCM 4362</strain>
    </source>
</reference>
<dbReference type="PROSITE" id="PS50943">
    <property type="entry name" value="HTH_CROC1"/>
    <property type="match status" value="1"/>
</dbReference>
<dbReference type="Proteomes" id="UP001589718">
    <property type="component" value="Unassembled WGS sequence"/>
</dbReference>